<gene>
    <name evidence="2" type="ORF">ABE541_01625</name>
</gene>
<dbReference type="InterPro" id="IPR036378">
    <property type="entry name" value="FAS1_dom_sf"/>
</dbReference>
<dbReference type="PANTHER" id="PTHR10900">
    <property type="entry name" value="PERIOSTIN-RELATED"/>
    <property type="match status" value="1"/>
</dbReference>
<name>A0ABV0BMC1_9SPHI</name>
<dbReference type="Gene3D" id="2.30.180.10">
    <property type="entry name" value="FAS1 domain"/>
    <property type="match status" value="2"/>
</dbReference>
<dbReference type="InterPro" id="IPR000782">
    <property type="entry name" value="FAS1_domain"/>
</dbReference>
<dbReference type="InterPro" id="IPR050904">
    <property type="entry name" value="Adhesion/Biosynth-related"/>
</dbReference>
<sequence>MKMQQINTIYKLAFMGLLMTLLFAACKKTEFMPAAEGEQVPYKPDATESVTEILGKNPDATLFYTAWKKSSMEEKIKEKGGNTTYTLLVPNNAAMIASGLTEAKIAQMPRADVDSLLLFYTVLGMISREELRDNSLPVKSMLMNPGLRVPFYEGGVGSGLGQRYDPYYYKHYLAIRDEQLLINGKKTGKMKYQSARNGALYFLEQTVTKPTKTVLEALEQDGRFNMFLELQRLSDDAFVEVMVTQMEPLFGYKMSPEEYWQNFPDAREPYTKKWLIGPTANPDYADPNITISTWFAPTDAAFKHAGFNSVAEMLQFNETRGHVFFDEGTFQPTGGYPLDSIVNYHRDWGRFFAIQDPSYGLAYPNSTVFFSNDLTADFLQDYYVNIGGNAQVQYAYKNPFAFTASNGKLSMTIKESGGTPVQIIETDINTLNGPIQVVDNLLLPKGFKLK</sequence>
<evidence type="ECO:0000313" key="3">
    <source>
        <dbReference type="Proteomes" id="UP001409291"/>
    </source>
</evidence>
<dbReference type="PROSITE" id="PS50213">
    <property type="entry name" value="FAS1"/>
    <property type="match status" value="1"/>
</dbReference>
<reference evidence="2 3" key="1">
    <citation type="submission" date="2024-04" db="EMBL/GenBank/DDBJ databases">
        <title>WGS of bacteria from Torrens River.</title>
        <authorList>
            <person name="Wyrsch E.R."/>
            <person name="Drigo B."/>
        </authorList>
    </citation>
    <scope>NUCLEOTIDE SEQUENCE [LARGE SCALE GENOMIC DNA]</scope>
    <source>
        <strain evidence="2 3">TWI391</strain>
    </source>
</reference>
<keyword evidence="3" id="KW-1185">Reference proteome</keyword>
<dbReference type="SUPFAM" id="SSF82153">
    <property type="entry name" value="FAS1 domain"/>
    <property type="match status" value="2"/>
</dbReference>
<feature type="domain" description="FAS1" evidence="1">
    <location>
        <begin position="47"/>
        <end position="207"/>
    </location>
</feature>
<dbReference type="Pfam" id="PF02469">
    <property type="entry name" value="Fasciclin"/>
    <property type="match status" value="1"/>
</dbReference>
<dbReference type="PANTHER" id="PTHR10900:SF77">
    <property type="entry name" value="FI19380P1"/>
    <property type="match status" value="1"/>
</dbReference>
<dbReference type="EMBL" id="JBDJNQ010000001">
    <property type="protein sequence ID" value="MEN5375951.1"/>
    <property type="molecule type" value="Genomic_DNA"/>
</dbReference>
<dbReference type="Proteomes" id="UP001409291">
    <property type="component" value="Unassembled WGS sequence"/>
</dbReference>
<evidence type="ECO:0000313" key="2">
    <source>
        <dbReference type="EMBL" id="MEN5375951.1"/>
    </source>
</evidence>
<protein>
    <submittedName>
        <fullName evidence="2">Fasciclin domain-containing protein</fullName>
    </submittedName>
</protein>
<dbReference type="RefSeq" id="WP_346580455.1">
    <property type="nucleotide sequence ID" value="NZ_JBDJLH010000005.1"/>
</dbReference>
<proteinExistence type="predicted"/>
<evidence type="ECO:0000259" key="1">
    <source>
        <dbReference type="PROSITE" id="PS50213"/>
    </source>
</evidence>
<comment type="caution">
    <text evidence="2">The sequence shown here is derived from an EMBL/GenBank/DDBJ whole genome shotgun (WGS) entry which is preliminary data.</text>
</comment>
<accession>A0ABV0BMC1</accession>
<organism evidence="2 3">
    <name type="scientific">Sphingobacterium kitahiroshimense</name>
    <dbReference type="NCBI Taxonomy" id="470446"/>
    <lineage>
        <taxon>Bacteria</taxon>
        <taxon>Pseudomonadati</taxon>
        <taxon>Bacteroidota</taxon>
        <taxon>Sphingobacteriia</taxon>
        <taxon>Sphingobacteriales</taxon>
        <taxon>Sphingobacteriaceae</taxon>
        <taxon>Sphingobacterium</taxon>
    </lineage>
</organism>
<dbReference type="PROSITE" id="PS51257">
    <property type="entry name" value="PROKAR_LIPOPROTEIN"/>
    <property type="match status" value="1"/>
</dbReference>